<dbReference type="EMBL" id="CP018335">
    <property type="protein sequence ID" value="APM40470.1"/>
    <property type="molecule type" value="Genomic_DNA"/>
</dbReference>
<proteinExistence type="predicted"/>
<evidence type="ECO:0000313" key="2">
    <source>
        <dbReference type="Proteomes" id="UP000184604"/>
    </source>
</evidence>
<gene>
    <name evidence="1" type="ORF">BS101_17915</name>
</gene>
<sequence length="109" mass="12090">MREMEELVRVVKDETSKSINGAVSGLGVEFGTMTETGLKLDNFKDVITDYKVLDYLTMDKDYFTNTNSAGEYSHSHNVITPDGLKPLKSGDRVLVAQVGSEFIVIGRVR</sequence>
<dbReference type="Proteomes" id="UP000184604">
    <property type="component" value="Chromosome"/>
</dbReference>
<reference evidence="1 2" key="1">
    <citation type="submission" date="2016-12" db="EMBL/GenBank/DDBJ databases">
        <title>Complete genome sequence of Clostridium kluyveri JZZ isolated from the pit mud of a Chinese flavor liquor-making factory.</title>
        <authorList>
            <person name="Wang Y."/>
        </authorList>
    </citation>
    <scope>NUCLEOTIDE SEQUENCE [LARGE SCALE GENOMIC DNA]</scope>
    <source>
        <strain evidence="1 2">JZZ</strain>
    </source>
</reference>
<protein>
    <submittedName>
        <fullName evidence="1">Uncharacterized protein</fullName>
    </submittedName>
</protein>
<dbReference type="RefSeq" id="WP_073540062.1">
    <property type="nucleotide sequence ID" value="NZ_CP018335.1"/>
</dbReference>
<accession>A0A1L5FCC4</accession>
<name>A0A1L5FCC4_CLOKL</name>
<organism evidence="1 2">
    <name type="scientific">Clostridium kluyveri</name>
    <dbReference type="NCBI Taxonomy" id="1534"/>
    <lineage>
        <taxon>Bacteria</taxon>
        <taxon>Bacillati</taxon>
        <taxon>Bacillota</taxon>
        <taxon>Clostridia</taxon>
        <taxon>Eubacteriales</taxon>
        <taxon>Clostridiaceae</taxon>
        <taxon>Clostridium</taxon>
    </lineage>
</organism>
<dbReference type="AlphaFoldDB" id="A0A1L5FCC4"/>
<dbReference type="OrthoDB" id="2678554at2"/>
<evidence type="ECO:0000313" key="1">
    <source>
        <dbReference type="EMBL" id="APM40470.1"/>
    </source>
</evidence>